<gene>
    <name evidence="2" type="ORF">GCM10022254_31650</name>
</gene>
<accession>A0ABP8C282</accession>
<evidence type="ECO:0000313" key="2">
    <source>
        <dbReference type="EMBL" id="GAA4232257.1"/>
    </source>
</evidence>
<dbReference type="SFLD" id="SFLDS00036">
    <property type="entry name" value="Aromatic_Prenyltransferase"/>
    <property type="match status" value="1"/>
</dbReference>
<protein>
    <recommendedName>
        <fullName evidence="4">Tryptophan dimethylallyltransferase</fullName>
    </recommendedName>
</protein>
<proteinExistence type="predicted"/>
<dbReference type="InterPro" id="IPR033964">
    <property type="entry name" value="ABBA"/>
</dbReference>
<dbReference type="Proteomes" id="UP001501710">
    <property type="component" value="Unassembled WGS sequence"/>
</dbReference>
<evidence type="ECO:0000313" key="3">
    <source>
        <dbReference type="Proteomes" id="UP001501710"/>
    </source>
</evidence>
<keyword evidence="1" id="KW-0808">Transferase</keyword>
<dbReference type="RefSeq" id="WP_344896700.1">
    <property type="nucleotide sequence ID" value="NZ_BAABAS010000006.1"/>
</dbReference>
<keyword evidence="3" id="KW-1185">Reference proteome</keyword>
<dbReference type="EMBL" id="BAABAS010000006">
    <property type="protein sequence ID" value="GAA4232257.1"/>
    <property type="molecule type" value="Genomic_DNA"/>
</dbReference>
<evidence type="ECO:0000256" key="1">
    <source>
        <dbReference type="ARBA" id="ARBA00022679"/>
    </source>
</evidence>
<dbReference type="InterPro" id="IPR017795">
    <property type="entry name" value="ABBA_NscD-like"/>
</dbReference>
<comment type="caution">
    <text evidence="2">The sequence shown here is derived from an EMBL/GenBank/DDBJ whole genome shotgun (WGS) entry which is preliminary data.</text>
</comment>
<dbReference type="Pfam" id="PF11991">
    <property type="entry name" value="Trp_DMAT"/>
    <property type="match status" value="1"/>
</dbReference>
<dbReference type="PANTHER" id="PTHR40627">
    <property type="entry name" value="INDOLE PRENYLTRANSFERASE TDIB-RELATED"/>
    <property type="match status" value="1"/>
</dbReference>
<dbReference type="PANTHER" id="PTHR40627:SF4">
    <property type="entry name" value="PRENYLTRANSFERASE ASQH1-RELATED"/>
    <property type="match status" value="1"/>
</dbReference>
<reference evidence="3" key="1">
    <citation type="journal article" date="2019" name="Int. J. Syst. Evol. Microbiol.">
        <title>The Global Catalogue of Microorganisms (GCM) 10K type strain sequencing project: providing services to taxonomists for standard genome sequencing and annotation.</title>
        <authorList>
            <consortium name="The Broad Institute Genomics Platform"/>
            <consortium name="The Broad Institute Genome Sequencing Center for Infectious Disease"/>
            <person name="Wu L."/>
            <person name="Ma J."/>
        </authorList>
    </citation>
    <scope>NUCLEOTIDE SEQUENCE [LARGE SCALE GENOMIC DNA]</scope>
    <source>
        <strain evidence="3">JCM 17440</strain>
    </source>
</reference>
<sequence length="370" mass="40271">MSDLSTVMRTACAATLERTARTLGLDGGGARLVAAFHAMTDHWGDARPNEFPLSDVSPDGSPVEFAVDLDGPTPALQFAMEPLLPGVPACDPAAARTLMTTLAGRFGAGAARWSAVADRLLPDKAHGPHVSMYGAEVRRGGPVRFKAWFYLDVEGPDGAPDLLRSALDAMGEGDSWPMVREHVHRPEQDAPFLLSLDLSDRATARVKVYFRHYAADVDEVAAALKPYPGYEPGEVRAFCATMLDGHQHFADQPPVTCLSLLDARTAKRTAKHVDATLYVPLWTYADHDGQVRQRVHRALAGRPRAMRRYEDVLAEISHRGLDAGTGIHNYISWRPGRPGPRVKLYFSPEMHAVNPPPFGAGQEERIGGQG</sequence>
<organism evidence="2 3">
    <name type="scientific">Actinomadura meridiana</name>
    <dbReference type="NCBI Taxonomy" id="559626"/>
    <lineage>
        <taxon>Bacteria</taxon>
        <taxon>Bacillati</taxon>
        <taxon>Actinomycetota</taxon>
        <taxon>Actinomycetes</taxon>
        <taxon>Streptosporangiales</taxon>
        <taxon>Thermomonosporaceae</taxon>
        <taxon>Actinomadura</taxon>
    </lineage>
</organism>
<evidence type="ECO:0008006" key="4">
    <source>
        <dbReference type="Google" id="ProtNLM"/>
    </source>
</evidence>
<name>A0ABP8C282_9ACTN</name>